<evidence type="ECO:0000313" key="3">
    <source>
        <dbReference type="Proteomes" id="UP001642409"/>
    </source>
</evidence>
<protein>
    <submittedName>
        <fullName evidence="1">Uncharacterized protein</fullName>
    </submittedName>
</protein>
<reference evidence="2 3" key="2">
    <citation type="submission" date="2024-07" db="EMBL/GenBank/DDBJ databases">
        <authorList>
            <person name="Akdeniz Z."/>
        </authorList>
    </citation>
    <scope>NUCLEOTIDE SEQUENCE [LARGE SCALE GENOMIC DNA]</scope>
</reference>
<organism evidence="1">
    <name type="scientific">Hexamita inflata</name>
    <dbReference type="NCBI Taxonomy" id="28002"/>
    <lineage>
        <taxon>Eukaryota</taxon>
        <taxon>Metamonada</taxon>
        <taxon>Diplomonadida</taxon>
        <taxon>Hexamitidae</taxon>
        <taxon>Hexamitinae</taxon>
        <taxon>Hexamita</taxon>
    </lineage>
</organism>
<name>A0AA86RRG8_9EUKA</name>
<dbReference type="Proteomes" id="UP001642409">
    <property type="component" value="Unassembled WGS sequence"/>
</dbReference>
<accession>A0AA86RRG8</accession>
<dbReference type="EMBL" id="CATOUU010001174">
    <property type="protein sequence ID" value="CAI9976712.1"/>
    <property type="molecule type" value="Genomic_DNA"/>
</dbReference>
<evidence type="ECO:0000313" key="2">
    <source>
        <dbReference type="EMBL" id="CAL5983092.1"/>
    </source>
</evidence>
<dbReference type="AlphaFoldDB" id="A0AA86RRG8"/>
<dbReference type="EMBL" id="CAXDID020000015">
    <property type="protein sequence ID" value="CAL5983092.1"/>
    <property type="molecule type" value="Genomic_DNA"/>
</dbReference>
<comment type="caution">
    <text evidence="1">The sequence shown here is derived from an EMBL/GenBank/DDBJ whole genome shotgun (WGS) entry which is preliminary data.</text>
</comment>
<evidence type="ECO:0000313" key="1">
    <source>
        <dbReference type="EMBL" id="CAI9976712.1"/>
    </source>
</evidence>
<reference evidence="1" key="1">
    <citation type="submission" date="2023-06" db="EMBL/GenBank/DDBJ databases">
        <authorList>
            <person name="Kurt Z."/>
        </authorList>
    </citation>
    <scope>NUCLEOTIDE SEQUENCE</scope>
</reference>
<gene>
    <name evidence="1" type="ORF">HINF_LOCUS64357</name>
    <name evidence="2" type="ORF">HINF_LOCUS7457</name>
</gene>
<keyword evidence="3" id="KW-1185">Reference proteome</keyword>
<sequence length="378" mass="43416">MRQQIQVFSSTKPLTKEELATTNPTNVLFLNDWVYIKLNCANAPNTITLTIASQNAQSDPIDVHKMYDDVFSFELVQISQVETYSCKLQLSWFDNFHAVDLQICSPVSLQVQQLVVNKQKAFLAFTLRSHAQIVINKLIIQTNTQSIICQQLIERTIPSKSTYSFFIELDQEFFRHLALQIIQNTTFQLENANKTVNEDISAFVHSINIKNDPRQFEFSLNAVQNQHNLQVTLVYNQLKSSLQFMIDLRQLIKENIPKIILFLNPSSKETCPVRVDAQVIDKIPQEHNTLSKSAGYYCAQLIAHNVSNKPITNVQIQFLDYEDKSIAMTKCIKINIIEPNQHASVYTEFYSYADMPVLKYNAIEVDGKVFKCDVTEFL</sequence>
<proteinExistence type="predicted"/>